<name>A0AAX0S3G1_9BACI</name>
<dbReference type="Proteomes" id="UP000260457">
    <property type="component" value="Chromosome"/>
</dbReference>
<evidence type="ECO:0000313" key="5">
    <source>
        <dbReference type="Proteomes" id="UP000260457"/>
    </source>
</evidence>
<evidence type="ECO:0008006" key="6">
    <source>
        <dbReference type="Google" id="ProtNLM"/>
    </source>
</evidence>
<keyword evidence="5" id="KW-1185">Reference proteome</keyword>
<feature type="transmembrane region" description="Helical" evidence="1">
    <location>
        <begin position="9"/>
        <end position="27"/>
    </location>
</feature>
<dbReference type="KEGG" id="pbut:DTO10_08085"/>
<feature type="transmembrane region" description="Helical" evidence="1">
    <location>
        <begin position="39"/>
        <end position="55"/>
    </location>
</feature>
<dbReference type="AlphaFoldDB" id="A0AAX0S3G1"/>
<evidence type="ECO:0000313" key="2">
    <source>
        <dbReference type="EMBL" id="AXN38393.1"/>
    </source>
</evidence>
<organism evidence="3 4">
    <name type="scientific">Peribacillus butanolivorans</name>
    <dbReference type="NCBI Taxonomy" id="421767"/>
    <lineage>
        <taxon>Bacteria</taxon>
        <taxon>Bacillati</taxon>
        <taxon>Bacillota</taxon>
        <taxon>Bacilli</taxon>
        <taxon>Bacillales</taxon>
        <taxon>Bacillaceae</taxon>
        <taxon>Peribacillus</taxon>
    </lineage>
</organism>
<evidence type="ECO:0000313" key="4">
    <source>
        <dbReference type="Proteomes" id="UP000220106"/>
    </source>
</evidence>
<protein>
    <recommendedName>
        <fullName evidence="6">DUF3953 domain-containing protein</fullName>
    </recommendedName>
</protein>
<gene>
    <name evidence="3" type="ORF">CN689_12785</name>
    <name evidence="2" type="ORF">DTO10_08085</name>
</gene>
<reference evidence="2 5" key="2">
    <citation type="submission" date="2018-07" db="EMBL/GenBank/DDBJ databases">
        <title>The molecular basis for the intramolecular migration of carboxyl group in the catabolism of para-hydroxybenzoate via gentisate.</title>
        <authorList>
            <person name="Zhao H."/>
            <person name="Xu Y."/>
            <person name="Lin S."/>
            <person name="Spain J.C."/>
            <person name="Zhou N.-Y."/>
        </authorList>
    </citation>
    <scope>NUCLEOTIDE SEQUENCE [LARGE SCALE GENOMIC DNA]</scope>
    <source>
        <strain evidence="2 5">PHB-7a</strain>
    </source>
</reference>
<proteinExistence type="predicted"/>
<feature type="transmembrane region" description="Helical" evidence="1">
    <location>
        <begin position="67"/>
        <end position="85"/>
    </location>
</feature>
<keyword evidence="1" id="KW-0472">Membrane</keyword>
<accession>A0AAX0S3G1</accession>
<keyword evidence="1" id="KW-1133">Transmembrane helix</keyword>
<sequence>MKGEKFKEFLFVFGTNTFLMLFFFSFAKINWNYDNLYDLKPYIGVLGLIVIIGYIERAQNVLSKRSYYWISICAVLFSLILHIALTS</sequence>
<keyword evidence="1" id="KW-0812">Transmembrane</keyword>
<evidence type="ECO:0000256" key="1">
    <source>
        <dbReference type="SAM" id="Phobius"/>
    </source>
</evidence>
<dbReference type="Proteomes" id="UP000220106">
    <property type="component" value="Unassembled WGS sequence"/>
</dbReference>
<reference evidence="3 4" key="1">
    <citation type="submission" date="2017-09" db="EMBL/GenBank/DDBJ databases">
        <title>Large-scale bioinformatics analysis of Bacillus genomes uncovers conserved roles of natural products in bacterial physiology.</title>
        <authorList>
            <consortium name="Agbiome Team Llc"/>
            <person name="Bleich R.M."/>
            <person name="Kirk G.J."/>
            <person name="Santa Maria K.C."/>
            <person name="Allen S.E."/>
            <person name="Farag S."/>
            <person name="Shank E.A."/>
            <person name="Bowers A."/>
        </authorList>
    </citation>
    <scope>NUCLEOTIDE SEQUENCE [LARGE SCALE GENOMIC DNA]</scope>
    <source>
        <strain evidence="3 4">AFS003229</strain>
    </source>
</reference>
<evidence type="ECO:0000313" key="3">
    <source>
        <dbReference type="EMBL" id="PEJ32956.1"/>
    </source>
</evidence>
<dbReference type="EMBL" id="NUEQ01000021">
    <property type="protein sequence ID" value="PEJ32956.1"/>
    <property type="molecule type" value="Genomic_DNA"/>
</dbReference>
<dbReference type="EMBL" id="CP030926">
    <property type="protein sequence ID" value="AXN38393.1"/>
    <property type="molecule type" value="Genomic_DNA"/>
</dbReference>